<keyword evidence="3" id="KW-1185">Reference proteome</keyword>
<sequence>MNFILKASKRSAALVAGISLLIMTLAAFFSYGYVHSTLVIPDDAAATFENIQDSLALFRLGIAGWVVIIAADLLVSWAFYTFFKTVDVRLAQVVGGLRLLYTLILSIAVFQLAGAAVMRSASEVMAAITSFEVIWSFGLIVFGVHLVMTGIVASKAGDIPRLWSVLLVAGGAGYMVVHALYRFLPQFDSATAILEAILMLPMMAGELGFGVWLLVKALQVKKAAVTSWLGAS</sequence>
<feature type="transmembrane region" description="Helical" evidence="1">
    <location>
        <begin position="133"/>
        <end position="153"/>
    </location>
</feature>
<keyword evidence="1" id="KW-1133">Transmembrane helix</keyword>
<dbReference type="Pfam" id="PF14329">
    <property type="entry name" value="DUF4386"/>
    <property type="match status" value="1"/>
</dbReference>
<feature type="transmembrane region" description="Helical" evidence="1">
    <location>
        <begin position="12"/>
        <end position="34"/>
    </location>
</feature>
<dbReference type="AlphaFoldDB" id="A0A838CW21"/>
<feature type="transmembrane region" description="Helical" evidence="1">
    <location>
        <begin position="196"/>
        <end position="215"/>
    </location>
</feature>
<evidence type="ECO:0000313" key="3">
    <source>
        <dbReference type="Proteomes" id="UP000571017"/>
    </source>
</evidence>
<evidence type="ECO:0000313" key="2">
    <source>
        <dbReference type="EMBL" id="MBA2176029.1"/>
    </source>
</evidence>
<evidence type="ECO:0000256" key="1">
    <source>
        <dbReference type="SAM" id="Phobius"/>
    </source>
</evidence>
<protein>
    <submittedName>
        <fullName evidence="2">DUF4386 domain-containing protein</fullName>
    </submittedName>
</protein>
<dbReference type="RefSeq" id="WP_181473074.1">
    <property type="nucleotide sequence ID" value="NZ_JACEFG010000003.1"/>
</dbReference>
<feature type="transmembrane region" description="Helical" evidence="1">
    <location>
        <begin position="95"/>
        <end position="113"/>
    </location>
</feature>
<keyword evidence="1" id="KW-0472">Membrane</keyword>
<feature type="transmembrane region" description="Helical" evidence="1">
    <location>
        <begin position="165"/>
        <end position="184"/>
    </location>
</feature>
<keyword evidence="1" id="KW-0812">Transmembrane</keyword>
<accession>A0A838CW21</accession>
<feature type="transmembrane region" description="Helical" evidence="1">
    <location>
        <begin position="62"/>
        <end position="83"/>
    </location>
</feature>
<reference evidence="2 3" key="1">
    <citation type="journal article" date="2004" name="Extremophiles">
        <title>Halobacillus locisalis sp. nov., a halophilic bacterium isolated from a marine solar saltern of the Yellow Sea in Korea.</title>
        <authorList>
            <person name="Yoon J.H."/>
            <person name="Kang K.H."/>
            <person name="Oh T.K."/>
            <person name="Park Y.H."/>
        </authorList>
    </citation>
    <scope>NUCLEOTIDE SEQUENCE [LARGE SCALE GENOMIC DNA]</scope>
    <source>
        <strain evidence="2 3">KCTC 3788</strain>
    </source>
</reference>
<proteinExistence type="predicted"/>
<comment type="caution">
    <text evidence="2">The sequence shown here is derived from an EMBL/GenBank/DDBJ whole genome shotgun (WGS) entry which is preliminary data.</text>
</comment>
<dbReference type="Proteomes" id="UP000571017">
    <property type="component" value="Unassembled WGS sequence"/>
</dbReference>
<organism evidence="2 3">
    <name type="scientific">Halobacillus locisalis</name>
    <dbReference type="NCBI Taxonomy" id="220753"/>
    <lineage>
        <taxon>Bacteria</taxon>
        <taxon>Bacillati</taxon>
        <taxon>Bacillota</taxon>
        <taxon>Bacilli</taxon>
        <taxon>Bacillales</taxon>
        <taxon>Bacillaceae</taxon>
        <taxon>Halobacillus</taxon>
    </lineage>
</organism>
<name>A0A838CW21_9BACI</name>
<dbReference type="EMBL" id="JACEFG010000003">
    <property type="protein sequence ID" value="MBA2176029.1"/>
    <property type="molecule type" value="Genomic_DNA"/>
</dbReference>
<dbReference type="InterPro" id="IPR025495">
    <property type="entry name" value="DUF4386"/>
</dbReference>
<gene>
    <name evidence="2" type="ORF">H0266_14120</name>
</gene>